<dbReference type="InterPro" id="IPR042097">
    <property type="entry name" value="Aminopeptidase_N-like_N_sf"/>
</dbReference>
<evidence type="ECO:0000259" key="15">
    <source>
        <dbReference type="Pfam" id="PF18962"/>
    </source>
</evidence>
<keyword evidence="8" id="KW-0479">Metal-binding</keyword>
<comment type="catalytic activity">
    <reaction evidence="1">
        <text>Release of an N-terminal amino acid, Xaa-|-Yaa- from a peptide, amide or arylamide. Xaa is preferably Ala, but may be most amino acids including Pro (slow action). When a terminal hydrophobic residue is followed by a prolyl residue, the two may be released as an intact Xaa-Pro dipeptide.</text>
        <dbReference type="EC" id="3.4.11.2"/>
    </reaction>
</comment>
<evidence type="ECO:0000256" key="12">
    <source>
        <dbReference type="SAM" id="SignalP"/>
    </source>
</evidence>
<dbReference type="SUPFAM" id="SSF63737">
    <property type="entry name" value="Leukotriene A4 hydrolase N-terminal domain"/>
    <property type="match status" value="1"/>
</dbReference>
<dbReference type="PANTHER" id="PTHR11533:SF174">
    <property type="entry name" value="PUROMYCIN-SENSITIVE AMINOPEPTIDASE-RELATED"/>
    <property type="match status" value="1"/>
</dbReference>
<keyword evidence="9" id="KW-0378">Hydrolase</keyword>
<dbReference type="CDD" id="cd09603">
    <property type="entry name" value="M1_APN_like"/>
    <property type="match status" value="1"/>
</dbReference>
<keyword evidence="11" id="KW-0482">Metalloprotease</keyword>
<dbReference type="InterPro" id="IPR050344">
    <property type="entry name" value="Peptidase_M1_aminopeptidases"/>
</dbReference>
<dbReference type="InterPro" id="IPR001930">
    <property type="entry name" value="Peptidase_M1"/>
</dbReference>
<dbReference type="InterPro" id="IPR014782">
    <property type="entry name" value="Peptidase_M1_dom"/>
</dbReference>
<gene>
    <name evidence="16" type="ORF">ACFSR2_07390</name>
</gene>
<evidence type="ECO:0000256" key="6">
    <source>
        <dbReference type="ARBA" id="ARBA00022438"/>
    </source>
</evidence>
<evidence type="ECO:0000259" key="14">
    <source>
        <dbReference type="Pfam" id="PF17900"/>
    </source>
</evidence>
<evidence type="ECO:0000256" key="5">
    <source>
        <dbReference type="ARBA" id="ARBA00015611"/>
    </source>
</evidence>
<keyword evidence="10" id="KW-0862">Zinc</keyword>
<dbReference type="Pfam" id="PF01433">
    <property type="entry name" value="Peptidase_M1"/>
    <property type="match status" value="1"/>
</dbReference>
<protein>
    <recommendedName>
        <fullName evidence="5">Aminopeptidase N</fullName>
        <ecNumber evidence="4">3.4.11.2</ecNumber>
    </recommendedName>
</protein>
<feature type="signal peptide" evidence="12">
    <location>
        <begin position="1"/>
        <end position="19"/>
    </location>
</feature>
<keyword evidence="7" id="KW-0645">Protease</keyword>
<evidence type="ECO:0000256" key="4">
    <source>
        <dbReference type="ARBA" id="ARBA00012564"/>
    </source>
</evidence>
<comment type="caution">
    <text evidence="16">The sequence shown here is derived from an EMBL/GenBank/DDBJ whole genome shotgun (WGS) entry which is preliminary data.</text>
</comment>
<feature type="domain" description="Aminopeptidase N-like N-terminal" evidence="14">
    <location>
        <begin position="56"/>
        <end position="231"/>
    </location>
</feature>
<comment type="cofactor">
    <cofactor evidence="2">
        <name>Zn(2+)</name>
        <dbReference type="ChEBI" id="CHEBI:29105"/>
    </cofactor>
</comment>
<dbReference type="RefSeq" id="WP_340239884.1">
    <property type="nucleotide sequence ID" value="NZ_JBBEWC010000016.1"/>
</dbReference>
<dbReference type="Proteomes" id="UP001597510">
    <property type="component" value="Unassembled WGS sequence"/>
</dbReference>
<organism evidence="16 17">
    <name type="scientific">Emticicia soli</name>
    <dbReference type="NCBI Taxonomy" id="2027878"/>
    <lineage>
        <taxon>Bacteria</taxon>
        <taxon>Pseudomonadati</taxon>
        <taxon>Bacteroidota</taxon>
        <taxon>Cytophagia</taxon>
        <taxon>Cytophagales</taxon>
        <taxon>Leadbetterellaceae</taxon>
        <taxon>Emticicia</taxon>
    </lineage>
</organism>
<evidence type="ECO:0000256" key="3">
    <source>
        <dbReference type="ARBA" id="ARBA00010136"/>
    </source>
</evidence>
<proteinExistence type="inferred from homology"/>
<evidence type="ECO:0000313" key="17">
    <source>
        <dbReference type="Proteomes" id="UP001597510"/>
    </source>
</evidence>
<evidence type="ECO:0000256" key="7">
    <source>
        <dbReference type="ARBA" id="ARBA00022670"/>
    </source>
</evidence>
<dbReference type="PRINTS" id="PR00756">
    <property type="entry name" value="ALADIPTASE"/>
</dbReference>
<feature type="domain" description="Peptidase M1 membrane alanine aminopeptidase" evidence="13">
    <location>
        <begin position="321"/>
        <end position="465"/>
    </location>
</feature>
<dbReference type="GO" id="GO:0004177">
    <property type="term" value="F:aminopeptidase activity"/>
    <property type="evidence" value="ECO:0007669"/>
    <property type="project" value="UniProtKB-KW"/>
</dbReference>
<dbReference type="Pfam" id="PF17900">
    <property type="entry name" value="Peptidase_M1_N"/>
    <property type="match status" value="1"/>
</dbReference>
<dbReference type="InterPro" id="IPR027268">
    <property type="entry name" value="Peptidase_M4/M1_CTD_sf"/>
</dbReference>
<dbReference type="Gene3D" id="1.10.390.10">
    <property type="entry name" value="Neutral Protease Domain 2"/>
    <property type="match status" value="1"/>
</dbReference>
<evidence type="ECO:0000256" key="9">
    <source>
        <dbReference type="ARBA" id="ARBA00022801"/>
    </source>
</evidence>
<feature type="domain" description="Secretion system C-terminal sorting" evidence="15">
    <location>
        <begin position="578"/>
        <end position="653"/>
    </location>
</feature>
<reference evidence="17" key="1">
    <citation type="journal article" date="2019" name="Int. J. Syst. Evol. Microbiol.">
        <title>The Global Catalogue of Microorganisms (GCM) 10K type strain sequencing project: providing services to taxonomists for standard genome sequencing and annotation.</title>
        <authorList>
            <consortium name="The Broad Institute Genomics Platform"/>
            <consortium name="The Broad Institute Genome Sequencing Center for Infectious Disease"/>
            <person name="Wu L."/>
            <person name="Ma J."/>
        </authorList>
    </citation>
    <scope>NUCLEOTIDE SEQUENCE [LARGE SCALE GENOMIC DNA]</scope>
    <source>
        <strain evidence="17">KCTC 52344</strain>
    </source>
</reference>
<evidence type="ECO:0000256" key="2">
    <source>
        <dbReference type="ARBA" id="ARBA00001947"/>
    </source>
</evidence>
<dbReference type="Gene3D" id="2.60.40.1730">
    <property type="entry name" value="tricorn interacting facor f3 domain"/>
    <property type="match status" value="1"/>
</dbReference>
<dbReference type="EC" id="3.4.11.2" evidence="4"/>
<dbReference type="Pfam" id="PF18962">
    <property type="entry name" value="Por_Secre_tail"/>
    <property type="match status" value="1"/>
</dbReference>
<evidence type="ECO:0000256" key="8">
    <source>
        <dbReference type="ARBA" id="ARBA00022723"/>
    </source>
</evidence>
<dbReference type="SUPFAM" id="SSF55486">
    <property type="entry name" value="Metalloproteases ('zincins'), catalytic domain"/>
    <property type="match status" value="1"/>
</dbReference>
<evidence type="ECO:0000259" key="13">
    <source>
        <dbReference type="Pfam" id="PF01433"/>
    </source>
</evidence>
<accession>A0ABW5J6C3</accession>
<dbReference type="EMBL" id="JBHULC010000007">
    <property type="protein sequence ID" value="MFD2520698.1"/>
    <property type="molecule type" value="Genomic_DNA"/>
</dbReference>
<keyword evidence="17" id="KW-1185">Reference proteome</keyword>
<feature type="chain" id="PRO_5045458623" description="Aminopeptidase N" evidence="12">
    <location>
        <begin position="20"/>
        <end position="656"/>
    </location>
</feature>
<dbReference type="InterPro" id="IPR045357">
    <property type="entry name" value="Aminopeptidase_N-like_N"/>
</dbReference>
<comment type="similarity">
    <text evidence="3">Belongs to the peptidase M1 family.</text>
</comment>
<evidence type="ECO:0000256" key="1">
    <source>
        <dbReference type="ARBA" id="ARBA00000098"/>
    </source>
</evidence>
<evidence type="ECO:0000313" key="16">
    <source>
        <dbReference type="EMBL" id="MFD2520698.1"/>
    </source>
</evidence>
<evidence type="ECO:0000256" key="10">
    <source>
        <dbReference type="ARBA" id="ARBA00022833"/>
    </source>
</evidence>
<sequence>MKNLFLYLILIFIPVFAHAQESGGFSCSHSKQRSFAQNARYAQIAYPGDDKIDIGYYKLNLDISPTQKYLKGEATVSLKATVSISGCFLDLKNTLRVDSVKLGAKKLAFTHQSNKINITLDKTYTSNEVLTLVVYYQGTPVASAYGSFTFANHFSGTPSPIVWSLSEPYGAPDWFPCKDTPADKADSSDVWVTMPKQYVSVSNGSLIKVVENSNDTRTYQWKNHYPIAHYLISIASTNYTEYKNYYKYSATDSMEVVHYVYPGNFSASVKRELDETPYMLELFSEKFGQYPFIKEKYGHAQCGFGGGMEHQTCSSMGNFESSLVAHELAHQWFGDKITCKSWEHIWLNEGFATFGEALYTEAIGGKTAYQAEISNNMVFAKRASGSLFVKNTANENEIFNFNRSYAKGSVVVHMLRGIVGDEKFFKILQNYLNSPLAYNSATTEDFQKAAEQTTGLNLDYFFKQWIYGEGYPRYTYGWQSAKTADGNSTVTLKVTQAKNTTPEYFSMPVDIKIITSQGEFTTTVLVDKASQDIEIPNIKGDVSQIIFDPENKILKDASLVPISPTGKEPLSNLVEWKISPNPTTSEALVEFTLKQNTSTQLMVYDITGKKIRELPEEKLNADTYTRSLRLNDLAAGQYIVRIGLDNYSLAKILVVR</sequence>
<keyword evidence="6 16" id="KW-0031">Aminopeptidase</keyword>
<evidence type="ECO:0000256" key="11">
    <source>
        <dbReference type="ARBA" id="ARBA00023049"/>
    </source>
</evidence>
<dbReference type="NCBIfam" id="TIGR04183">
    <property type="entry name" value="Por_Secre_tail"/>
    <property type="match status" value="1"/>
</dbReference>
<dbReference type="InterPro" id="IPR026444">
    <property type="entry name" value="Secre_tail"/>
</dbReference>
<keyword evidence="12" id="KW-0732">Signal</keyword>
<dbReference type="PANTHER" id="PTHR11533">
    <property type="entry name" value="PROTEASE M1 ZINC METALLOPROTEASE"/>
    <property type="match status" value="1"/>
</dbReference>
<name>A0ABW5J6C3_9BACT</name>